<dbReference type="CDD" id="cd00067">
    <property type="entry name" value="GAL4"/>
    <property type="match status" value="1"/>
</dbReference>
<sequence length="777" mass="86178">MPRPKKPGAPEPKRRSRTGCWQCKSRKVKCGEERPACVNCQKAGHSCDYSIRLNWDGRRTKRTSYDGSSDNPVSPTREQRHFTIINQTFAPEGDNLLAQVQPSQTQQRIKEESLSDDQAASDGEDGDGEALSWVPKYQSPRTYAGGLTKAASQPTNADSPSADQVFRTGFTDDRPTRTLPRRFSGQQQLVGLAGHYDPCSVDDLNLPGSSSSAGYAVDHAGVSTRKRRATDSMTTPVSFGETIPPTSMRFQHPPLPAMLTSPSTPATPSSYSDEEPRLFAPVQAGGHSNSSFPDNPRLAAKSSLPRPSNPIYNVAERAFGASSSALDHPSADSDESTDLYGYDLGLRDEDMGKNDDQNAISTVLPSPLTPREQTQEFPQGGGWGSDDAPTFNLPFRDRSQRRPSGILMPYDDLESNPFRIILPQMAVKSDHLMSLLLAYSASHRARLLQQREPAMRMAHWVEDIFPALRAALDDDARTVSIMNLATAIMLASLEIISPTAFGFPIPWQEHLNLARDLMRKRFGGHRRMHSTNHEDQVYSFLWSWFAYLDVLGSLSGGPRRSESHLSLPMGGDDDPDEIDCIMGFTTRCLHLLSQTADLARSSDLLRIEAHSNRVDPHWRPTPATARSAKSLEAALRDSLSRHSQPCTHIPPAPPPSGRNSVEMAATNEAFHWAAIIQLHRRALGKPSSHADVQGPVRRIMACLARIRSGTAEMGMLFPMFTAGCEVESSEARDEILERFRNVERNGMTQIRRARELMEKVWNENKPWETMIKNEFIG</sequence>
<dbReference type="GO" id="GO:0000976">
    <property type="term" value="F:transcription cis-regulatory region binding"/>
    <property type="evidence" value="ECO:0007669"/>
    <property type="project" value="TreeGrafter"/>
</dbReference>
<accession>A0AAE8MX98</accession>
<dbReference type="Pfam" id="PF11951">
    <property type="entry name" value="Fungal_trans_2"/>
    <property type="match status" value="1"/>
</dbReference>
<dbReference type="InterPro" id="IPR036864">
    <property type="entry name" value="Zn2-C6_fun-type_DNA-bd_sf"/>
</dbReference>
<organism evidence="5 6">
    <name type="scientific">Cephalotrichum gorgonifer</name>
    <dbReference type="NCBI Taxonomy" id="2041049"/>
    <lineage>
        <taxon>Eukaryota</taxon>
        <taxon>Fungi</taxon>
        <taxon>Dikarya</taxon>
        <taxon>Ascomycota</taxon>
        <taxon>Pezizomycotina</taxon>
        <taxon>Sordariomycetes</taxon>
        <taxon>Hypocreomycetidae</taxon>
        <taxon>Microascales</taxon>
        <taxon>Microascaceae</taxon>
        <taxon>Cephalotrichum</taxon>
    </lineage>
</organism>
<feature type="region of interest" description="Disordered" evidence="3">
    <location>
        <begin position="282"/>
        <end position="307"/>
    </location>
</feature>
<feature type="region of interest" description="Disordered" evidence="3">
    <location>
        <begin position="353"/>
        <end position="387"/>
    </location>
</feature>
<dbReference type="GO" id="GO:0005634">
    <property type="term" value="C:nucleus"/>
    <property type="evidence" value="ECO:0007669"/>
    <property type="project" value="UniProtKB-SubCell"/>
</dbReference>
<proteinExistence type="predicted"/>
<dbReference type="PANTHER" id="PTHR37534:SF43">
    <property type="entry name" value="FINGER DOMAIN PROTEIN, PUTATIVE (AFU_ORTHOLOGUE AFUA_1G01850)-RELATED"/>
    <property type="match status" value="1"/>
</dbReference>
<dbReference type="GO" id="GO:0000981">
    <property type="term" value="F:DNA-binding transcription factor activity, RNA polymerase II-specific"/>
    <property type="evidence" value="ECO:0007669"/>
    <property type="project" value="InterPro"/>
</dbReference>
<dbReference type="InterPro" id="IPR001138">
    <property type="entry name" value="Zn2Cys6_DnaBD"/>
</dbReference>
<feature type="region of interest" description="Disordered" evidence="3">
    <location>
        <begin position="100"/>
        <end position="132"/>
    </location>
</feature>
<evidence type="ECO:0000256" key="2">
    <source>
        <dbReference type="ARBA" id="ARBA00023242"/>
    </source>
</evidence>
<comment type="subcellular location">
    <subcellularLocation>
        <location evidence="1">Nucleus</location>
    </subcellularLocation>
</comment>
<evidence type="ECO:0000256" key="3">
    <source>
        <dbReference type="SAM" id="MobiDB-lite"/>
    </source>
</evidence>
<feature type="region of interest" description="Disordered" evidence="3">
    <location>
        <begin position="226"/>
        <end position="247"/>
    </location>
</feature>
<dbReference type="PROSITE" id="PS00463">
    <property type="entry name" value="ZN2_CY6_FUNGAL_1"/>
    <property type="match status" value="1"/>
</dbReference>
<dbReference type="Gene3D" id="4.10.240.10">
    <property type="entry name" value="Zn(2)-C6 fungal-type DNA-binding domain"/>
    <property type="match status" value="1"/>
</dbReference>
<dbReference type="SMART" id="SM00066">
    <property type="entry name" value="GAL4"/>
    <property type="match status" value="1"/>
</dbReference>
<feature type="region of interest" description="Disordered" evidence="3">
    <location>
        <begin position="144"/>
        <end position="178"/>
    </location>
</feature>
<dbReference type="GO" id="GO:0045944">
    <property type="term" value="P:positive regulation of transcription by RNA polymerase II"/>
    <property type="evidence" value="ECO:0007669"/>
    <property type="project" value="TreeGrafter"/>
</dbReference>
<comment type="caution">
    <text evidence="5">The sequence shown here is derived from an EMBL/GenBank/DDBJ whole genome shotgun (WGS) entry which is preliminary data.</text>
</comment>
<feature type="domain" description="Zn(2)-C6 fungal-type" evidence="4">
    <location>
        <begin position="19"/>
        <end position="49"/>
    </location>
</feature>
<evidence type="ECO:0000313" key="6">
    <source>
        <dbReference type="Proteomes" id="UP001187682"/>
    </source>
</evidence>
<dbReference type="GO" id="GO:0008270">
    <property type="term" value="F:zinc ion binding"/>
    <property type="evidence" value="ECO:0007669"/>
    <property type="project" value="InterPro"/>
</dbReference>
<dbReference type="PANTHER" id="PTHR37534">
    <property type="entry name" value="TRANSCRIPTIONAL ACTIVATOR PROTEIN UGA3"/>
    <property type="match status" value="1"/>
</dbReference>
<dbReference type="EMBL" id="ONZQ02000004">
    <property type="protein sequence ID" value="SPO00835.1"/>
    <property type="molecule type" value="Genomic_DNA"/>
</dbReference>
<dbReference type="PROSITE" id="PS50048">
    <property type="entry name" value="ZN2_CY6_FUNGAL_2"/>
    <property type="match status" value="1"/>
</dbReference>
<feature type="region of interest" description="Disordered" evidence="3">
    <location>
        <begin position="640"/>
        <end position="660"/>
    </location>
</feature>
<reference evidence="5" key="1">
    <citation type="submission" date="2018-03" db="EMBL/GenBank/DDBJ databases">
        <authorList>
            <person name="Guldener U."/>
        </authorList>
    </citation>
    <scope>NUCLEOTIDE SEQUENCE</scope>
</reference>
<dbReference type="Proteomes" id="UP001187682">
    <property type="component" value="Unassembled WGS sequence"/>
</dbReference>
<keyword evidence="2" id="KW-0539">Nucleus</keyword>
<dbReference type="SUPFAM" id="SSF57701">
    <property type="entry name" value="Zn2/Cys6 DNA-binding domain"/>
    <property type="match status" value="1"/>
</dbReference>
<evidence type="ECO:0000313" key="5">
    <source>
        <dbReference type="EMBL" id="SPO00835.1"/>
    </source>
</evidence>
<dbReference type="AlphaFoldDB" id="A0AAE8MX98"/>
<name>A0AAE8MX98_9PEZI</name>
<feature type="compositionally biased region" description="Polar residues" evidence="3">
    <location>
        <begin position="150"/>
        <end position="162"/>
    </location>
</feature>
<evidence type="ECO:0000259" key="4">
    <source>
        <dbReference type="PROSITE" id="PS50048"/>
    </source>
</evidence>
<gene>
    <name evidence="5" type="ORF">DNG_03583</name>
</gene>
<evidence type="ECO:0000256" key="1">
    <source>
        <dbReference type="ARBA" id="ARBA00004123"/>
    </source>
</evidence>
<protein>
    <submittedName>
        <fullName evidence="5">Related to acriflavine sensitivity control protein ACR-2</fullName>
    </submittedName>
</protein>
<dbReference type="Pfam" id="PF00172">
    <property type="entry name" value="Zn_clus"/>
    <property type="match status" value="1"/>
</dbReference>
<dbReference type="InterPro" id="IPR021858">
    <property type="entry name" value="Fun_TF"/>
</dbReference>
<keyword evidence="6" id="KW-1185">Reference proteome</keyword>